<keyword evidence="2" id="KW-1185">Reference proteome</keyword>
<evidence type="ECO:0000313" key="1">
    <source>
        <dbReference type="EMBL" id="GKU86528.1"/>
    </source>
</evidence>
<proteinExistence type="predicted"/>
<comment type="caution">
    <text evidence="1">The sequence shown here is derived from an EMBL/GenBank/DDBJ whole genome shotgun (WGS) entry which is preliminary data.</text>
</comment>
<evidence type="ECO:0000313" key="2">
    <source>
        <dbReference type="Proteomes" id="UP001054252"/>
    </source>
</evidence>
<protein>
    <submittedName>
        <fullName evidence="1">Uncharacterized protein</fullName>
    </submittedName>
</protein>
<dbReference type="EMBL" id="BPVZ01000001">
    <property type="protein sequence ID" value="GKU86528.1"/>
    <property type="molecule type" value="Genomic_DNA"/>
</dbReference>
<sequence>MLERTRISTKLMALHALSEKKREEQQEKRKSEEHWKRKISCYIPHGF</sequence>
<dbReference type="AlphaFoldDB" id="A0AAV5HCI9"/>
<name>A0AAV5HCI9_9ROSI</name>
<organism evidence="1 2">
    <name type="scientific">Rubroshorea leprosula</name>
    <dbReference type="NCBI Taxonomy" id="152421"/>
    <lineage>
        <taxon>Eukaryota</taxon>
        <taxon>Viridiplantae</taxon>
        <taxon>Streptophyta</taxon>
        <taxon>Embryophyta</taxon>
        <taxon>Tracheophyta</taxon>
        <taxon>Spermatophyta</taxon>
        <taxon>Magnoliopsida</taxon>
        <taxon>eudicotyledons</taxon>
        <taxon>Gunneridae</taxon>
        <taxon>Pentapetalae</taxon>
        <taxon>rosids</taxon>
        <taxon>malvids</taxon>
        <taxon>Malvales</taxon>
        <taxon>Dipterocarpaceae</taxon>
        <taxon>Rubroshorea</taxon>
    </lineage>
</organism>
<reference evidence="1 2" key="1">
    <citation type="journal article" date="2021" name="Commun. Biol.">
        <title>The genome of Shorea leprosula (Dipterocarpaceae) highlights the ecological relevance of drought in aseasonal tropical rainforests.</title>
        <authorList>
            <person name="Ng K.K.S."/>
            <person name="Kobayashi M.J."/>
            <person name="Fawcett J.A."/>
            <person name="Hatakeyama M."/>
            <person name="Paape T."/>
            <person name="Ng C.H."/>
            <person name="Ang C.C."/>
            <person name="Tnah L.H."/>
            <person name="Lee C.T."/>
            <person name="Nishiyama T."/>
            <person name="Sese J."/>
            <person name="O'Brien M.J."/>
            <person name="Copetti D."/>
            <person name="Mohd Noor M.I."/>
            <person name="Ong R.C."/>
            <person name="Putra M."/>
            <person name="Sireger I.Z."/>
            <person name="Indrioko S."/>
            <person name="Kosugi Y."/>
            <person name="Izuno A."/>
            <person name="Isagi Y."/>
            <person name="Lee S.L."/>
            <person name="Shimizu K.K."/>
        </authorList>
    </citation>
    <scope>NUCLEOTIDE SEQUENCE [LARGE SCALE GENOMIC DNA]</scope>
    <source>
        <strain evidence="1">214</strain>
    </source>
</reference>
<gene>
    <name evidence="1" type="ORF">SLEP1_g1040</name>
</gene>
<accession>A0AAV5HCI9</accession>
<dbReference type="Proteomes" id="UP001054252">
    <property type="component" value="Unassembled WGS sequence"/>
</dbReference>